<dbReference type="Proteomes" id="UP000186601">
    <property type="component" value="Unassembled WGS sequence"/>
</dbReference>
<gene>
    <name evidence="2" type="ORF">PHLCEN_2v12444</name>
</gene>
<dbReference type="AlphaFoldDB" id="A0A2R6NHB4"/>
<evidence type="ECO:0000313" key="3">
    <source>
        <dbReference type="Proteomes" id="UP000186601"/>
    </source>
</evidence>
<proteinExistence type="predicted"/>
<comment type="caution">
    <text evidence="2">The sequence shown here is derived from an EMBL/GenBank/DDBJ whole genome shotgun (WGS) entry which is preliminary data.</text>
</comment>
<dbReference type="EMBL" id="MLYV02001255">
    <property type="protein sequence ID" value="PSR71681.1"/>
    <property type="molecule type" value="Genomic_DNA"/>
</dbReference>
<accession>A0A2R6NHB4</accession>
<feature type="region of interest" description="Disordered" evidence="1">
    <location>
        <begin position="1"/>
        <end position="66"/>
    </location>
</feature>
<dbReference type="OrthoDB" id="3052667at2759"/>
<sequence>MAGLRPGPSVSLSGAILRPPSLSPSGSGGFVVHQQNRTSEDSTAAAPSPPPQAIIPSQSRPTRPLPTVTEAVIPDLPKNRKGEPSIAWKTAVKHWIEGDSSIGLSCALKSWPSQWFSREMSRVTGAKYKQRELIGREYERLGSDDGIFILEYPEAAVGIKALLAAINKRREERGELKPRRSKNGPPGEW</sequence>
<evidence type="ECO:0000313" key="2">
    <source>
        <dbReference type="EMBL" id="PSR71681.1"/>
    </source>
</evidence>
<keyword evidence="3" id="KW-1185">Reference proteome</keyword>
<organism evidence="2 3">
    <name type="scientific">Hermanssonia centrifuga</name>
    <dbReference type="NCBI Taxonomy" id="98765"/>
    <lineage>
        <taxon>Eukaryota</taxon>
        <taxon>Fungi</taxon>
        <taxon>Dikarya</taxon>
        <taxon>Basidiomycota</taxon>
        <taxon>Agaricomycotina</taxon>
        <taxon>Agaricomycetes</taxon>
        <taxon>Polyporales</taxon>
        <taxon>Meruliaceae</taxon>
        <taxon>Hermanssonia</taxon>
    </lineage>
</organism>
<evidence type="ECO:0000256" key="1">
    <source>
        <dbReference type="SAM" id="MobiDB-lite"/>
    </source>
</evidence>
<dbReference type="STRING" id="98765.A0A2R6NHB4"/>
<name>A0A2R6NHB4_9APHY</name>
<reference evidence="2 3" key="1">
    <citation type="submission" date="2018-02" db="EMBL/GenBank/DDBJ databases">
        <title>Genome sequence of the basidiomycete white-rot fungus Phlebia centrifuga.</title>
        <authorList>
            <person name="Granchi Z."/>
            <person name="Peng M."/>
            <person name="de Vries R.P."/>
            <person name="Hilden K."/>
            <person name="Makela M.R."/>
            <person name="Grigoriev I."/>
            <person name="Riley R."/>
        </authorList>
    </citation>
    <scope>NUCLEOTIDE SEQUENCE [LARGE SCALE GENOMIC DNA]</scope>
    <source>
        <strain evidence="2 3">FBCC195</strain>
    </source>
</reference>
<protein>
    <submittedName>
        <fullName evidence="2">Uncharacterized protein</fullName>
    </submittedName>
</protein>